<feature type="region of interest" description="Disordered" evidence="8">
    <location>
        <begin position="280"/>
        <end position="306"/>
    </location>
</feature>
<dbReference type="GeneID" id="73471874"/>
<dbReference type="GO" id="GO:0033698">
    <property type="term" value="C:Rpd3L complex"/>
    <property type="evidence" value="ECO:0007669"/>
    <property type="project" value="UniProtKB-ARBA"/>
</dbReference>
<feature type="compositionally biased region" description="Polar residues" evidence="8">
    <location>
        <begin position="1442"/>
        <end position="1469"/>
    </location>
</feature>
<dbReference type="SMART" id="SM00761">
    <property type="entry name" value="HDAC_interact"/>
    <property type="match status" value="1"/>
</dbReference>
<comment type="caution">
    <text evidence="10">The sequence shown here is derived from an EMBL/GenBank/DDBJ whole genome shotgun (WGS) entry which is preliminary data.</text>
</comment>
<feature type="compositionally biased region" description="Low complexity" evidence="8">
    <location>
        <begin position="282"/>
        <end position="302"/>
    </location>
</feature>
<evidence type="ECO:0000313" key="10">
    <source>
        <dbReference type="EMBL" id="KAG7661379.1"/>
    </source>
</evidence>
<accession>A0A8J5Q453</accession>
<keyword evidence="6 7" id="KW-0539">Nucleus</keyword>
<dbReference type="Pfam" id="PF08295">
    <property type="entry name" value="Sin3_corepress"/>
    <property type="match status" value="1"/>
</dbReference>
<protein>
    <submittedName>
        <fullName evidence="10">SIN3</fullName>
    </submittedName>
</protein>
<feature type="domain" description="Histone deacetylase interacting" evidence="9">
    <location>
        <begin position="615"/>
        <end position="716"/>
    </location>
</feature>
<dbReference type="OrthoDB" id="10265969at2759"/>
<dbReference type="InterPro" id="IPR031693">
    <property type="entry name" value="Sin3_C"/>
</dbReference>
<dbReference type="InterPro" id="IPR003822">
    <property type="entry name" value="PAH"/>
</dbReference>
<dbReference type="PANTHER" id="PTHR12346">
    <property type="entry name" value="SIN3B-RELATED"/>
    <property type="match status" value="1"/>
</dbReference>
<feature type="region of interest" description="Disordered" evidence="8">
    <location>
        <begin position="908"/>
        <end position="937"/>
    </location>
</feature>
<keyword evidence="3" id="KW-0677">Repeat</keyword>
<feature type="region of interest" description="Disordered" evidence="8">
    <location>
        <begin position="1483"/>
        <end position="1502"/>
    </location>
</feature>
<evidence type="ECO:0000256" key="1">
    <source>
        <dbReference type="ARBA" id="ARBA00004123"/>
    </source>
</evidence>
<feature type="compositionally biased region" description="Polar residues" evidence="8">
    <location>
        <begin position="480"/>
        <end position="497"/>
    </location>
</feature>
<dbReference type="PROSITE" id="PS51477">
    <property type="entry name" value="PAH"/>
    <property type="match status" value="3"/>
</dbReference>
<dbReference type="GO" id="GO:0003714">
    <property type="term" value="F:transcription corepressor activity"/>
    <property type="evidence" value="ECO:0007669"/>
    <property type="project" value="InterPro"/>
</dbReference>
<feature type="compositionally biased region" description="Polar residues" evidence="8">
    <location>
        <begin position="63"/>
        <end position="72"/>
    </location>
</feature>
<dbReference type="RefSeq" id="XP_049261612.1">
    <property type="nucleotide sequence ID" value="XM_049409101.1"/>
</dbReference>
<evidence type="ECO:0000256" key="7">
    <source>
        <dbReference type="PROSITE-ProRule" id="PRU00810"/>
    </source>
</evidence>
<feature type="region of interest" description="Disordered" evidence="8">
    <location>
        <begin position="97"/>
        <end position="168"/>
    </location>
</feature>
<keyword evidence="4" id="KW-0805">Transcription regulation</keyword>
<keyword evidence="11" id="KW-1185">Reference proteome</keyword>
<dbReference type="Proteomes" id="UP000694255">
    <property type="component" value="Unassembled WGS sequence"/>
</dbReference>
<gene>
    <name evidence="10" type="ORF">J8A68_005074</name>
</gene>
<reference evidence="10 11" key="1">
    <citation type="journal article" date="2021" name="DNA Res.">
        <title>Genome analysis of Candida subhashii reveals its hybrid nature and dual mitochondrial genome conformations.</title>
        <authorList>
            <person name="Mixao V."/>
            <person name="Hegedusova E."/>
            <person name="Saus E."/>
            <person name="Pryszcz L.P."/>
            <person name="Cillingova A."/>
            <person name="Nosek J."/>
            <person name="Gabaldon T."/>
        </authorList>
    </citation>
    <scope>NUCLEOTIDE SEQUENCE [LARGE SCALE GENOMIC DNA]</scope>
    <source>
        <strain evidence="10 11">CBS 10753</strain>
    </source>
</reference>
<dbReference type="FunFam" id="1.20.1160.11:FF:000003">
    <property type="entry name" value="Paired amphipathic helix SIN3-like protein"/>
    <property type="match status" value="1"/>
</dbReference>
<evidence type="ECO:0000256" key="8">
    <source>
        <dbReference type="SAM" id="MobiDB-lite"/>
    </source>
</evidence>
<feature type="region of interest" description="Disordered" evidence="8">
    <location>
        <begin position="1"/>
        <end position="72"/>
    </location>
</feature>
<evidence type="ECO:0000313" key="11">
    <source>
        <dbReference type="Proteomes" id="UP000694255"/>
    </source>
</evidence>
<feature type="compositionally biased region" description="Basic and acidic residues" evidence="8">
    <location>
        <begin position="1368"/>
        <end position="1389"/>
    </location>
</feature>
<evidence type="ECO:0000259" key="9">
    <source>
        <dbReference type="SMART" id="SM00761"/>
    </source>
</evidence>
<organism evidence="10 11">
    <name type="scientific">[Candida] subhashii</name>
    <dbReference type="NCBI Taxonomy" id="561895"/>
    <lineage>
        <taxon>Eukaryota</taxon>
        <taxon>Fungi</taxon>
        <taxon>Dikarya</taxon>
        <taxon>Ascomycota</taxon>
        <taxon>Saccharomycotina</taxon>
        <taxon>Pichiomycetes</taxon>
        <taxon>Debaryomycetaceae</taxon>
        <taxon>Spathaspora</taxon>
    </lineage>
</organism>
<dbReference type="PANTHER" id="PTHR12346:SF0">
    <property type="entry name" value="SIN3A, ISOFORM G"/>
    <property type="match status" value="1"/>
</dbReference>
<dbReference type="Pfam" id="PF02671">
    <property type="entry name" value="PAH"/>
    <property type="match status" value="3"/>
</dbReference>
<evidence type="ECO:0000256" key="2">
    <source>
        <dbReference type="ARBA" id="ARBA00022491"/>
    </source>
</evidence>
<feature type="region of interest" description="Disordered" evidence="8">
    <location>
        <begin position="1368"/>
        <end position="1469"/>
    </location>
</feature>
<feature type="compositionally biased region" description="Polar residues" evidence="8">
    <location>
        <begin position="1394"/>
        <end position="1429"/>
    </location>
</feature>
<feature type="compositionally biased region" description="Polar residues" evidence="8">
    <location>
        <begin position="1492"/>
        <end position="1502"/>
    </location>
</feature>
<dbReference type="FunFam" id="1.20.1160.11:FF:000001">
    <property type="entry name" value="Paired amphipathic helix protein Sin3"/>
    <property type="match status" value="1"/>
</dbReference>
<keyword evidence="2" id="KW-0678">Repressor</keyword>
<dbReference type="FunFam" id="1.20.1160.11:FF:000002">
    <property type="entry name" value="Paired amphipathic helix protein SIN3"/>
    <property type="match status" value="1"/>
</dbReference>
<keyword evidence="5" id="KW-0804">Transcription</keyword>
<feature type="region of interest" description="Disordered" evidence="8">
    <location>
        <begin position="480"/>
        <end position="504"/>
    </location>
</feature>
<sequence length="1502" mass="169948">MTNQQDPWNPQQRPLGQQFNRQHPPVLPPPATLEAGGQSFYPLPSLPSLGNGTGHPQHAFSIPSINPASEPTQLGQVRINPIQRSEFLQRERPILTYLQSQPQQQQDQPRQTTELRRPSNVTLNPPPSQLSPATSIAPAPAVSEQHVQQVGSLPQPPALAGIPNRSSTSNVYRPLNVKDALSYLDQVKIQFYNQADVYNNFLDIMKDFKSQTIDTPGVIDRVSSLFRGHPNLIQGFNTFLPPGYKIECSLDPSDPNPIRVTTPTGTTTRPNLAAYNQRWGSEESPVQPQQPVAAPQYQPEPQNVQDSAAGGGQIEFNHAISYVNKIKTRFANQPDIYKQFLEILQTYQREQKPIAEVYEQVTHLFANSPDLLDDFKQFLPDTSNQQAYQQQQQAQAQAVQEGGYYVNNGAQLPPVGNFQPPTGPAGLSPSASHQYSQQVTYHSTGSPEPQGGMYPNEQQVQKKKKSISEPYHDYNQEAQVSGIRSSVSGKTGKTPTAVSKGVPTPVNPTLVPGIPEPIPPYGAAKVSSFSEEIGFFDKVKKAIGNKQTYGDFLKVLNLFAQDIIDKDTLVERVDGFLGDTNPDLFNWFKMFVGYEGKPQNIENITFKKHQLELSLCKAYGPSYRQLPKAETYMPCSGRDEMCWEVLNDEWVGHPTWASEDSGFIAHRKNQYEEILFKIEEERLEFDYYMESNLRTIQILETIANRIANMTPEQKANFKLPPGLGHNSTTIYKKVIRKIYDKDRGFEVVEALHENPAIAVPIVLKRLKQKDEEWKRAQREWNKVWREMEQKVFYKSLDHLGLTFKQADKKLLTVKQLVSEISTVKIEQQNKRLHPLTPKPQEQLNYSFKDSGILFDILKLSDVFINRSSNYSSGDREKLTQFFQFFVSLFFGIPTEVIEQALIERGKTEKTEEIQEDAENTDSNATSESASKKRSREADLLKDVLKKQSKSKKEDRPDSPGPQTLDAAIQEVTEELERSSELWIKSANTKFSLKDDEGSQKRRDKFNLFCNTAIYVFFRHLRTLYERLEEIKVMNEAVGKEIRSRKNPQFAKDLNLLSHQLEDMGVEIVGSKDCYNQVLSLSERLIEGDIEHQWFEESLRQAYRNKAYKIYTVDKVVQALVKYMHNLITDAKTSEMMVLFENDRVKPTSSAKDQILYRIQVRSLMATDENMFKISFKESDNSANIQFVSLDDLTINDHENSEEQYNYYVTSYVMSHPTEGVPASKLNMPFSRSFIESVDEDNVEGRTTTGLKVSVCENSYRLFFEANSHDEYITKAVYNKQPEDVNKKSDKVDELRKFLEGESGWKSTIPEDHDKETDALEEEIKVLYEKGASEYQDFVKKKDAELKATAEKEEADKAAADAQDIEMRDAEAAKQAETETGEKPEPKEDQPLAQVPTSDSANQDQNDTVVQAEVNDTTVQPDVNETTIRQEANDDTTIHQDANETTLPQDANDTVLQPDANDTTVQQDANDTAAEVTTILNTQEATVIKTDSESTPAAPSSSG</sequence>
<feature type="compositionally biased region" description="Polar residues" evidence="8">
    <location>
        <begin position="1"/>
        <end position="21"/>
    </location>
</feature>
<dbReference type="GO" id="GO:0010628">
    <property type="term" value="P:positive regulation of gene expression"/>
    <property type="evidence" value="ECO:0007669"/>
    <property type="project" value="UniProtKB-ARBA"/>
</dbReference>
<feature type="compositionally biased region" description="Polar residues" evidence="8">
    <location>
        <begin position="429"/>
        <end position="447"/>
    </location>
</feature>
<dbReference type="EMBL" id="JAGSYN010000220">
    <property type="protein sequence ID" value="KAG7661379.1"/>
    <property type="molecule type" value="Genomic_DNA"/>
</dbReference>
<evidence type="ECO:0000256" key="5">
    <source>
        <dbReference type="ARBA" id="ARBA00023163"/>
    </source>
</evidence>
<comment type="subcellular location">
    <subcellularLocation>
        <location evidence="1 7">Nucleus</location>
    </subcellularLocation>
</comment>
<evidence type="ECO:0000256" key="3">
    <source>
        <dbReference type="ARBA" id="ARBA00022737"/>
    </source>
</evidence>
<dbReference type="GO" id="GO:0000122">
    <property type="term" value="P:negative regulation of transcription by RNA polymerase II"/>
    <property type="evidence" value="ECO:0007669"/>
    <property type="project" value="TreeGrafter"/>
</dbReference>
<feature type="region of interest" description="Disordered" evidence="8">
    <location>
        <begin position="410"/>
        <end position="467"/>
    </location>
</feature>
<proteinExistence type="predicted"/>
<dbReference type="InterPro" id="IPR013194">
    <property type="entry name" value="HDAC_interact_dom"/>
</dbReference>
<dbReference type="InterPro" id="IPR039774">
    <property type="entry name" value="Sin3-like"/>
</dbReference>
<evidence type="ECO:0000256" key="6">
    <source>
        <dbReference type="ARBA" id="ARBA00023242"/>
    </source>
</evidence>
<name>A0A8J5Q453_9ASCO</name>
<feature type="compositionally biased region" description="Low complexity" evidence="8">
    <location>
        <begin position="99"/>
        <end position="111"/>
    </location>
</feature>
<dbReference type="Pfam" id="PF16879">
    <property type="entry name" value="Sin3a_C"/>
    <property type="match status" value="1"/>
</dbReference>
<evidence type="ECO:0000256" key="4">
    <source>
        <dbReference type="ARBA" id="ARBA00023015"/>
    </source>
</evidence>